<dbReference type="EMBL" id="JAJEPV010000009">
    <property type="protein sequence ID" value="MCC2119014.1"/>
    <property type="molecule type" value="Genomic_DNA"/>
</dbReference>
<proteinExistence type="predicted"/>
<sequence>MKRVYIFKDGVQNASLSIDLDYNLEIVRCEDFEDRRNLKECARKSFNKALNERDLGDCEDSTSSLTTGKIHFVRGNPTEFSMDVCIVCRDTEEDFYRLIHKKTGFTYRDEYYWNKAPHSAGIQKKAKYIKKRGKWQLVRTQYLNIKNRYLRQNDHDHPSFICYIEAVNNVYNARMSWK</sequence>
<accession>A0AAE2ZYP9</accession>
<name>A0AAE2ZYP9_9FIRM</name>
<comment type="caution">
    <text evidence="1">The sequence shown here is derived from an EMBL/GenBank/DDBJ whole genome shotgun (WGS) entry which is preliminary data.</text>
</comment>
<gene>
    <name evidence="1" type="ORF">LKD75_05295</name>
</gene>
<evidence type="ECO:0000313" key="1">
    <source>
        <dbReference type="EMBL" id="MCC2119014.1"/>
    </source>
</evidence>
<organism evidence="1 2">
    <name type="scientific">Waltera acetigignens</name>
    <dbReference type="NCBI Taxonomy" id="2981769"/>
    <lineage>
        <taxon>Bacteria</taxon>
        <taxon>Bacillati</taxon>
        <taxon>Bacillota</taxon>
        <taxon>Clostridia</taxon>
        <taxon>Lachnospirales</taxon>
        <taxon>Lachnospiraceae</taxon>
        <taxon>Waltera</taxon>
    </lineage>
</organism>
<reference evidence="1 2" key="1">
    <citation type="submission" date="2021-10" db="EMBL/GenBank/DDBJ databases">
        <title>Anaerobic single-cell dispensing facilitates the cultivation of human gut bacteria.</title>
        <authorList>
            <person name="Afrizal A."/>
        </authorList>
    </citation>
    <scope>NUCLEOTIDE SEQUENCE [LARGE SCALE GENOMIC DNA]</scope>
    <source>
        <strain evidence="1 2">CLA-AA-H273</strain>
    </source>
</reference>
<dbReference type="AlphaFoldDB" id="A0AAE2ZYP9"/>
<protein>
    <submittedName>
        <fullName evidence="1">Uncharacterized protein</fullName>
    </submittedName>
</protein>
<dbReference type="RefSeq" id="WP_227732938.1">
    <property type="nucleotide sequence ID" value="NZ_JAJEPV010000009.1"/>
</dbReference>
<keyword evidence="2" id="KW-1185">Reference proteome</keyword>
<dbReference type="Proteomes" id="UP001197795">
    <property type="component" value="Unassembled WGS sequence"/>
</dbReference>
<evidence type="ECO:0000313" key="2">
    <source>
        <dbReference type="Proteomes" id="UP001197795"/>
    </source>
</evidence>